<dbReference type="OrthoDB" id="2959414at2"/>
<feature type="domain" description="HTH cro/C1-type" evidence="1">
    <location>
        <begin position="14"/>
        <end position="68"/>
    </location>
</feature>
<dbReference type="Gene3D" id="1.10.260.40">
    <property type="entry name" value="lambda repressor-like DNA-binding domains"/>
    <property type="match status" value="1"/>
</dbReference>
<protein>
    <submittedName>
        <fullName evidence="2">Transcriptional regulator, contains XRE-family HTH domain</fullName>
    </submittedName>
</protein>
<dbReference type="EMBL" id="FTNT01000008">
    <property type="protein sequence ID" value="SIS13108.1"/>
    <property type="molecule type" value="Genomic_DNA"/>
</dbReference>
<dbReference type="SMART" id="SM00530">
    <property type="entry name" value="HTH_XRE"/>
    <property type="match status" value="1"/>
</dbReference>
<dbReference type="Gene3D" id="3.30.450.180">
    <property type="match status" value="1"/>
</dbReference>
<dbReference type="STRING" id="1344003.SAMN05445060_2912"/>
<gene>
    <name evidence="2" type="ORF">SAMN05445060_2912</name>
</gene>
<dbReference type="GO" id="GO:0003677">
    <property type="term" value="F:DNA binding"/>
    <property type="evidence" value="ECO:0007669"/>
    <property type="project" value="InterPro"/>
</dbReference>
<dbReference type="PANTHER" id="PTHR35010:SF4">
    <property type="entry name" value="BLL5781 PROTEIN"/>
    <property type="match status" value="1"/>
</dbReference>
<keyword evidence="3" id="KW-1185">Reference proteome</keyword>
<accession>A0A1N7GKT7</accession>
<dbReference type="AlphaFoldDB" id="A0A1N7GKT7"/>
<dbReference type="Pfam" id="PF17765">
    <property type="entry name" value="MLTR_LBD"/>
    <property type="match status" value="1"/>
</dbReference>
<dbReference type="SUPFAM" id="SSF47413">
    <property type="entry name" value="lambda repressor-like DNA-binding domains"/>
    <property type="match status" value="1"/>
</dbReference>
<organism evidence="2 3">
    <name type="scientific">Williamsia sterculiae</name>
    <dbReference type="NCBI Taxonomy" id="1344003"/>
    <lineage>
        <taxon>Bacteria</taxon>
        <taxon>Bacillati</taxon>
        <taxon>Actinomycetota</taxon>
        <taxon>Actinomycetes</taxon>
        <taxon>Mycobacteriales</taxon>
        <taxon>Nocardiaceae</taxon>
        <taxon>Williamsia</taxon>
    </lineage>
</organism>
<dbReference type="Proteomes" id="UP000186218">
    <property type="component" value="Unassembled WGS sequence"/>
</dbReference>
<evidence type="ECO:0000259" key="1">
    <source>
        <dbReference type="PROSITE" id="PS50943"/>
    </source>
</evidence>
<dbReference type="InterPro" id="IPR041413">
    <property type="entry name" value="MLTR_LBD"/>
</dbReference>
<dbReference type="Pfam" id="PF13560">
    <property type="entry name" value="HTH_31"/>
    <property type="match status" value="1"/>
</dbReference>
<reference evidence="2 3" key="1">
    <citation type="submission" date="2017-01" db="EMBL/GenBank/DDBJ databases">
        <authorList>
            <person name="Mah S.A."/>
            <person name="Swanson W.J."/>
            <person name="Moy G.W."/>
            <person name="Vacquier V.D."/>
        </authorList>
    </citation>
    <scope>NUCLEOTIDE SEQUENCE [LARGE SCALE GENOMIC DNA]</scope>
    <source>
        <strain evidence="2 3">CPCC 203464</strain>
    </source>
</reference>
<evidence type="ECO:0000313" key="2">
    <source>
        <dbReference type="EMBL" id="SIS13108.1"/>
    </source>
</evidence>
<dbReference type="RefSeq" id="WP_076480790.1">
    <property type="nucleotide sequence ID" value="NZ_FTNT01000008.1"/>
</dbReference>
<proteinExistence type="predicted"/>
<dbReference type="PANTHER" id="PTHR35010">
    <property type="entry name" value="BLL4672 PROTEIN-RELATED"/>
    <property type="match status" value="1"/>
</dbReference>
<dbReference type="InterPro" id="IPR001387">
    <property type="entry name" value="Cro/C1-type_HTH"/>
</dbReference>
<dbReference type="InterPro" id="IPR010982">
    <property type="entry name" value="Lambda_DNA-bd_dom_sf"/>
</dbReference>
<sequence>MTTLATGSTVGELLRTWRERRRLTQLELSLQVDVSTRHLSYVENGRSQPSSAMILRLTEHLDIPLRERNEILLAGGFAPVFPHHRLDAPALARVADALRMLLDRHMPYPAVVLNRWWDMVDANTAITSLLDGVAPDLLVPPVNVLRLTLHPDGLAPRIRNLGQWRAHLLSQVRQRLERTGDERLFALLDELAALPGATAIEPGRHAVVVPMEIEVGDQVLSLFSMASAPSTATDVTLDELMVETFYPADDATEAALRGMWSA</sequence>
<dbReference type="CDD" id="cd00093">
    <property type="entry name" value="HTH_XRE"/>
    <property type="match status" value="1"/>
</dbReference>
<name>A0A1N7GKT7_9NOCA</name>
<dbReference type="PROSITE" id="PS50943">
    <property type="entry name" value="HTH_CROC1"/>
    <property type="match status" value="1"/>
</dbReference>
<evidence type="ECO:0000313" key="3">
    <source>
        <dbReference type="Proteomes" id="UP000186218"/>
    </source>
</evidence>